<feature type="binding site" evidence="10">
    <location>
        <position position="275"/>
    </location>
    <ligand>
        <name>ATP</name>
        <dbReference type="ChEBI" id="CHEBI:30616"/>
        <note>ligand shared between two neighboring subunits</note>
    </ligand>
</feature>
<feature type="domain" description="S-adenosylmethionine synthetase C-terminal" evidence="15">
    <location>
        <begin position="242"/>
        <end position="381"/>
    </location>
</feature>
<feature type="binding site" description="in other chain" evidence="10">
    <location>
        <position position="279"/>
    </location>
    <ligand>
        <name>L-methionine</name>
        <dbReference type="ChEBI" id="CHEBI:57844"/>
        <note>ligand shared between two neighboring subunits</note>
    </ligand>
</feature>
<dbReference type="FunFam" id="3.30.300.10:FF:000004">
    <property type="entry name" value="S-adenosylmethionine synthase"/>
    <property type="match status" value="1"/>
</dbReference>
<evidence type="ECO:0000256" key="6">
    <source>
        <dbReference type="ARBA" id="ARBA00022741"/>
    </source>
</evidence>
<feature type="binding site" description="in other chain" evidence="10">
    <location>
        <position position="98"/>
    </location>
    <ligand>
        <name>L-methionine</name>
        <dbReference type="ChEBI" id="CHEBI:57844"/>
        <note>ligand shared between two neighboring subunits</note>
    </ligand>
</feature>
<evidence type="ECO:0000256" key="8">
    <source>
        <dbReference type="ARBA" id="ARBA00022842"/>
    </source>
</evidence>
<protein>
    <recommendedName>
        <fullName evidence="10">S-adenosylmethionine synthase</fullName>
        <shortName evidence="10">AdoMet synthase</shortName>
        <ecNumber evidence="10">2.5.1.6</ecNumber>
    </recommendedName>
    <alternativeName>
        <fullName evidence="10">MAT</fullName>
    </alternativeName>
    <alternativeName>
        <fullName evidence="10">Methionine adenosyltransferase</fullName>
    </alternativeName>
</protein>
<dbReference type="InterPro" id="IPR022631">
    <property type="entry name" value="ADOMET_SYNTHASE_CS"/>
</dbReference>
<dbReference type="GO" id="GO:0000287">
    <property type="term" value="F:magnesium ion binding"/>
    <property type="evidence" value="ECO:0007669"/>
    <property type="project" value="UniProtKB-UniRule"/>
</dbReference>
<dbReference type="Proteomes" id="UP000014155">
    <property type="component" value="Unassembled WGS sequence"/>
</dbReference>
<feature type="domain" description="S-adenosylmethionine synthetase central" evidence="14">
    <location>
        <begin position="123"/>
        <end position="240"/>
    </location>
</feature>
<dbReference type="EMBL" id="AORV01000033">
    <property type="protein sequence ID" value="EMS71749.1"/>
    <property type="molecule type" value="Genomic_DNA"/>
</dbReference>
<dbReference type="NCBIfam" id="TIGR01034">
    <property type="entry name" value="metK"/>
    <property type="match status" value="1"/>
</dbReference>
<dbReference type="PANTHER" id="PTHR11964">
    <property type="entry name" value="S-ADENOSYLMETHIONINE SYNTHETASE"/>
    <property type="match status" value="1"/>
</dbReference>
<comment type="cofactor">
    <cofactor evidence="10">
        <name>Mg(2+)</name>
        <dbReference type="ChEBI" id="CHEBI:18420"/>
    </cofactor>
    <text evidence="10">Binds 2 divalent ions per subunit.</text>
</comment>
<dbReference type="GO" id="GO:0006730">
    <property type="term" value="P:one-carbon metabolic process"/>
    <property type="evidence" value="ECO:0007669"/>
    <property type="project" value="UniProtKB-KW"/>
</dbReference>
<evidence type="ECO:0000256" key="3">
    <source>
        <dbReference type="ARBA" id="ARBA00022563"/>
    </source>
</evidence>
<keyword evidence="3 10" id="KW-0554">One-carbon metabolism</keyword>
<dbReference type="HAMAP" id="MF_00086">
    <property type="entry name" value="S_AdoMet_synth1"/>
    <property type="match status" value="1"/>
</dbReference>
<dbReference type="RefSeq" id="WP_004625730.1">
    <property type="nucleotide sequence ID" value="NZ_AORV01000033.1"/>
</dbReference>
<evidence type="ECO:0000256" key="4">
    <source>
        <dbReference type="ARBA" id="ARBA00022679"/>
    </source>
</evidence>
<keyword evidence="10" id="KW-0963">Cytoplasm</keyword>
<comment type="catalytic activity">
    <reaction evidence="10">
        <text>L-methionine + ATP + H2O = S-adenosyl-L-methionine + phosphate + diphosphate</text>
        <dbReference type="Rhea" id="RHEA:21080"/>
        <dbReference type="ChEBI" id="CHEBI:15377"/>
        <dbReference type="ChEBI" id="CHEBI:30616"/>
        <dbReference type="ChEBI" id="CHEBI:33019"/>
        <dbReference type="ChEBI" id="CHEBI:43474"/>
        <dbReference type="ChEBI" id="CHEBI:57844"/>
        <dbReference type="ChEBI" id="CHEBI:59789"/>
        <dbReference type="EC" id="2.5.1.6"/>
    </reaction>
</comment>
<keyword evidence="9 10" id="KW-0630">Potassium</keyword>
<comment type="subcellular location">
    <subcellularLocation>
        <location evidence="10 11">Cytoplasm</location>
    </subcellularLocation>
</comment>
<reference evidence="16 17" key="1">
    <citation type="journal article" date="2013" name="Genome Announc.">
        <title>Draft Genome Sequence of the Cellulolytic, Mesophilic, Anaerobic Bacterium Clostridium termitidis Strain CT1112 (DSM 5398).</title>
        <authorList>
            <person name="Lal S."/>
            <person name="Ramachandran U."/>
            <person name="Zhang X."/>
            <person name="Munir R."/>
            <person name="Sparling R."/>
            <person name="Levin D.B."/>
        </authorList>
    </citation>
    <scope>NUCLEOTIDE SEQUENCE [LARGE SCALE GENOMIC DNA]</scope>
    <source>
        <strain evidence="16 17">CT1112</strain>
    </source>
</reference>
<sequence>MARLFTSESVTEGHPDKICDQISDAILDALIEQDPYSRVAAETTVATGLALVVGEISTKAYIDIPKIIRNTIREIGYTKNADGFEADSIAVLTSIDEQSADIALGVDRAYESKTGDSKEDFGTGAGDQGMMFGYATNETPEYLPITISFAHRLTRRLTEVRKNGTLTYLRPDGKSQVTVEFDDAGNAKRIDTVVISTQHSEEAALQQIREDIIKYVIKEVIPADLLDENTKYFVNPTGRFVIGGPQGDAGLTGRKIIVDTYGGVGRHGGGAFSGKDPTKVDRSAAYAVRWVAKNLVAAGVADKLEIEVAYAIGVAKPVSISVDTFGTGKIPDEKIVDIISREFDLRPAAIIDSLDLRKPIYKQTAAYGHFGRPDIDLPWERLDRVAAIKKHL</sequence>
<dbReference type="Pfam" id="PF00438">
    <property type="entry name" value="S-AdoMet_synt_N"/>
    <property type="match status" value="1"/>
</dbReference>
<dbReference type="SUPFAM" id="SSF55973">
    <property type="entry name" value="S-adenosylmethionine synthetase"/>
    <property type="match status" value="3"/>
</dbReference>
<dbReference type="Gene3D" id="3.30.300.10">
    <property type="match status" value="3"/>
</dbReference>
<dbReference type="Pfam" id="PF02773">
    <property type="entry name" value="S-AdoMet_synt_C"/>
    <property type="match status" value="1"/>
</dbReference>
<feature type="binding site" evidence="10">
    <location>
        <position position="248"/>
    </location>
    <ligand>
        <name>L-methionine</name>
        <dbReference type="ChEBI" id="CHEBI:57844"/>
        <note>ligand shared between two neighboring subunits</note>
    </ligand>
</feature>
<keyword evidence="7 10" id="KW-0067">ATP-binding</keyword>
<evidence type="ECO:0000256" key="11">
    <source>
        <dbReference type="RuleBase" id="RU000542"/>
    </source>
</evidence>
<dbReference type="GO" id="GO:0005524">
    <property type="term" value="F:ATP binding"/>
    <property type="evidence" value="ECO:0007669"/>
    <property type="project" value="UniProtKB-UniRule"/>
</dbReference>
<dbReference type="InterPro" id="IPR022628">
    <property type="entry name" value="S-AdoMet_synt_N"/>
</dbReference>
<dbReference type="InterPro" id="IPR022636">
    <property type="entry name" value="S-AdoMet_synthetase_sfam"/>
</dbReference>
<dbReference type="PROSITE" id="PS00377">
    <property type="entry name" value="ADOMET_SYNTHASE_2"/>
    <property type="match status" value="1"/>
</dbReference>
<dbReference type="CDD" id="cd18079">
    <property type="entry name" value="S-AdoMet_synt"/>
    <property type="match status" value="1"/>
</dbReference>
<evidence type="ECO:0000256" key="2">
    <source>
        <dbReference type="ARBA" id="ARBA00009685"/>
    </source>
</evidence>
<evidence type="ECO:0000259" key="15">
    <source>
        <dbReference type="Pfam" id="PF02773"/>
    </source>
</evidence>
<comment type="similarity">
    <text evidence="2 10 12">Belongs to the AdoMet synthase family.</text>
</comment>
<keyword evidence="8 10" id="KW-0460">Magnesium</keyword>
<evidence type="ECO:0000256" key="5">
    <source>
        <dbReference type="ARBA" id="ARBA00022723"/>
    </source>
</evidence>
<feature type="binding site" evidence="10">
    <location>
        <position position="16"/>
    </location>
    <ligand>
        <name>Mg(2+)</name>
        <dbReference type="ChEBI" id="CHEBI:18420"/>
    </ligand>
</feature>
<comment type="pathway">
    <text evidence="1 10">Amino-acid biosynthesis; S-adenosyl-L-methionine biosynthesis; S-adenosyl-L-methionine from L-methionine: step 1/1.</text>
</comment>
<dbReference type="AlphaFoldDB" id="S0FRD9"/>
<comment type="caution">
    <text evidence="16">The sequence shown here is derived from an EMBL/GenBank/DDBJ whole genome shotgun (WGS) entry which is preliminary data.</text>
</comment>
<evidence type="ECO:0000313" key="17">
    <source>
        <dbReference type="Proteomes" id="UP000014155"/>
    </source>
</evidence>
<feature type="binding site" description="in other chain" evidence="10">
    <location>
        <begin position="254"/>
        <end position="255"/>
    </location>
    <ligand>
        <name>ATP</name>
        <dbReference type="ChEBI" id="CHEBI:30616"/>
        <note>ligand shared between two neighboring subunits</note>
    </ligand>
</feature>
<feature type="binding site" description="in other chain" evidence="10">
    <location>
        <position position="55"/>
    </location>
    <ligand>
        <name>L-methionine</name>
        <dbReference type="ChEBI" id="CHEBI:57844"/>
        <note>ligand shared between two neighboring subunits</note>
    </ligand>
</feature>
<comment type="function">
    <text evidence="10">Catalyzes the formation of S-adenosylmethionine (AdoMet) from methionine and ATP. The overall synthetic reaction is composed of two sequential steps, AdoMet formation and the subsequent tripolyphosphate hydrolysis which occurs prior to release of AdoMet from the enzyme.</text>
</comment>
<keyword evidence="17" id="KW-1185">Reference proteome</keyword>
<dbReference type="PROSITE" id="PS00376">
    <property type="entry name" value="ADOMET_SYNTHASE_1"/>
    <property type="match status" value="1"/>
</dbReference>
<dbReference type="GO" id="GO:0005737">
    <property type="term" value="C:cytoplasm"/>
    <property type="evidence" value="ECO:0007669"/>
    <property type="project" value="UniProtKB-SubCell"/>
</dbReference>
<comment type="subunit">
    <text evidence="10">Homotetramer; dimer of dimers.</text>
</comment>
<dbReference type="STRING" id="1195236.CTER_2318"/>
<feature type="binding site" description="in other chain" evidence="10">
    <location>
        <begin position="172"/>
        <end position="174"/>
    </location>
    <ligand>
        <name>ATP</name>
        <dbReference type="ChEBI" id="CHEBI:30616"/>
        <note>ligand shared between two neighboring subunits</note>
    </ligand>
</feature>
<proteinExistence type="inferred from homology"/>
<feature type="binding site" description="in other chain" evidence="10">
    <location>
        <begin position="239"/>
        <end position="240"/>
    </location>
    <ligand>
        <name>ATP</name>
        <dbReference type="ChEBI" id="CHEBI:30616"/>
        <note>ligand shared between two neighboring subunits</note>
    </ligand>
</feature>
<dbReference type="InterPro" id="IPR022629">
    <property type="entry name" value="S-AdoMet_synt_central"/>
</dbReference>
<keyword evidence="6 10" id="KW-0547">Nucleotide-binding</keyword>
<dbReference type="UniPathway" id="UPA00315">
    <property type="reaction ID" value="UER00080"/>
</dbReference>
<evidence type="ECO:0000259" key="13">
    <source>
        <dbReference type="Pfam" id="PF00438"/>
    </source>
</evidence>
<feature type="binding site" evidence="10">
    <location>
        <position position="271"/>
    </location>
    <ligand>
        <name>ATP</name>
        <dbReference type="ChEBI" id="CHEBI:30616"/>
        <note>ligand shared between two neighboring subunits</note>
    </ligand>
</feature>
<dbReference type="InterPro" id="IPR022630">
    <property type="entry name" value="S-AdoMet_synt_C"/>
</dbReference>
<dbReference type="InterPro" id="IPR002133">
    <property type="entry name" value="S-AdoMet_synthetase"/>
</dbReference>
<dbReference type="EC" id="2.5.1.6" evidence="10"/>
<keyword evidence="4 10" id="KW-0808">Transferase</keyword>
<dbReference type="eggNOG" id="COG0192">
    <property type="taxonomic scope" value="Bacteria"/>
</dbReference>
<feature type="binding site" evidence="10">
    <location>
        <position position="42"/>
    </location>
    <ligand>
        <name>K(+)</name>
        <dbReference type="ChEBI" id="CHEBI:29103"/>
    </ligand>
</feature>
<evidence type="ECO:0000256" key="12">
    <source>
        <dbReference type="RuleBase" id="RU004462"/>
    </source>
</evidence>
<evidence type="ECO:0000256" key="10">
    <source>
        <dbReference type="HAMAP-Rule" id="MF_00086"/>
    </source>
</evidence>
<organism evidence="16 17">
    <name type="scientific">Ruminiclostridium cellobioparum subsp. termitidis CT1112</name>
    <dbReference type="NCBI Taxonomy" id="1195236"/>
    <lineage>
        <taxon>Bacteria</taxon>
        <taxon>Bacillati</taxon>
        <taxon>Bacillota</taxon>
        <taxon>Clostridia</taxon>
        <taxon>Eubacteriales</taxon>
        <taxon>Oscillospiraceae</taxon>
        <taxon>Ruminiclostridium</taxon>
    </lineage>
</organism>
<evidence type="ECO:0000256" key="9">
    <source>
        <dbReference type="ARBA" id="ARBA00022958"/>
    </source>
</evidence>
<feature type="binding site" evidence="10">
    <location>
        <position position="248"/>
    </location>
    <ligand>
        <name>ATP</name>
        <dbReference type="ChEBI" id="CHEBI:30616"/>
        <note>ligand shared between two neighboring subunits</note>
    </ligand>
</feature>
<feature type="region of interest" description="Flexible loop" evidence="10">
    <location>
        <begin position="98"/>
        <end position="108"/>
    </location>
</feature>
<gene>
    <name evidence="10" type="primary">metK</name>
    <name evidence="16" type="ORF">CTER_2318</name>
</gene>
<dbReference type="PIRSF" id="PIRSF000497">
    <property type="entry name" value="MAT"/>
    <property type="match status" value="1"/>
</dbReference>
<comment type="cofactor">
    <cofactor evidence="10">
        <name>K(+)</name>
        <dbReference type="ChEBI" id="CHEBI:29103"/>
    </cofactor>
    <text evidence="10">Binds 1 potassium ion per subunit.</text>
</comment>
<name>S0FRD9_RUMCE</name>
<evidence type="ECO:0000256" key="7">
    <source>
        <dbReference type="ARBA" id="ARBA00022840"/>
    </source>
</evidence>
<dbReference type="GO" id="GO:0004478">
    <property type="term" value="F:methionine adenosyltransferase activity"/>
    <property type="evidence" value="ECO:0007669"/>
    <property type="project" value="UniProtKB-UniRule"/>
</dbReference>
<dbReference type="GO" id="GO:0006556">
    <property type="term" value="P:S-adenosylmethionine biosynthetic process"/>
    <property type="evidence" value="ECO:0007669"/>
    <property type="project" value="UniProtKB-UniRule"/>
</dbReference>
<dbReference type="PATRIC" id="fig|1195236.3.peg.2626"/>
<evidence type="ECO:0000259" key="14">
    <source>
        <dbReference type="Pfam" id="PF02772"/>
    </source>
</evidence>
<feature type="domain" description="S-adenosylmethionine synthetase N-terminal" evidence="13">
    <location>
        <begin position="3"/>
        <end position="100"/>
    </location>
</feature>
<keyword evidence="5 10" id="KW-0479">Metal-binding</keyword>
<evidence type="ECO:0000313" key="16">
    <source>
        <dbReference type="EMBL" id="EMS71749.1"/>
    </source>
</evidence>
<evidence type="ECO:0000256" key="1">
    <source>
        <dbReference type="ARBA" id="ARBA00005224"/>
    </source>
</evidence>
<feature type="binding site" description="in other chain" evidence="10">
    <location>
        <position position="14"/>
    </location>
    <ligand>
        <name>ATP</name>
        <dbReference type="ChEBI" id="CHEBI:30616"/>
        <note>ligand shared between two neighboring subunits</note>
    </ligand>
</feature>
<accession>S0FRD9</accession>
<dbReference type="FunFam" id="3.30.300.10:FF:000003">
    <property type="entry name" value="S-adenosylmethionine synthase"/>
    <property type="match status" value="1"/>
</dbReference>
<dbReference type="Pfam" id="PF02772">
    <property type="entry name" value="S-AdoMet_synt_M"/>
    <property type="match status" value="1"/>
</dbReference>